<dbReference type="GO" id="GO:0003677">
    <property type="term" value="F:DNA binding"/>
    <property type="evidence" value="ECO:0007669"/>
    <property type="project" value="UniProtKB-KW"/>
</dbReference>
<feature type="domain" description="HTH lysR-type" evidence="5">
    <location>
        <begin position="30"/>
        <end position="87"/>
    </location>
</feature>
<evidence type="ECO:0000256" key="4">
    <source>
        <dbReference type="ARBA" id="ARBA00023163"/>
    </source>
</evidence>
<comment type="similarity">
    <text evidence="1">Belongs to the LysR transcriptional regulatory family.</text>
</comment>
<dbReference type="InterPro" id="IPR005119">
    <property type="entry name" value="LysR_subst-bd"/>
</dbReference>
<organism evidence="6 7">
    <name type="scientific">Mucilaginibacter frigoritolerans</name>
    <dbReference type="NCBI Taxonomy" id="652788"/>
    <lineage>
        <taxon>Bacteria</taxon>
        <taxon>Pseudomonadati</taxon>
        <taxon>Bacteroidota</taxon>
        <taxon>Sphingobacteriia</taxon>
        <taxon>Sphingobacteriales</taxon>
        <taxon>Sphingobacteriaceae</taxon>
        <taxon>Mucilaginibacter</taxon>
    </lineage>
</organism>
<dbReference type="InterPro" id="IPR036388">
    <property type="entry name" value="WH-like_DNA-bd_sf"/>
</dbReference>
<dbReference type="PANTHER" id="PTHR30419:SF8">
    <property type="entry name" value="NITROGEN ASSIMILATION TRANSCRIPTIONAL ACTIVATOR-RELATED"/>
    <property type="match status" value="1"/>
</dbReference>
<keyword evidence="2" id="KW-0805">Transcription regulation</keyword>
<protein>
    <submittedName>
        <fullName evidence="6">LysR family cyn operon transcriptional activator</fullName>
    </submittedName>
</protein>
<evidence type="ECO:0000313" key="6">
    <source>
        <dbReference type="EMBL" id="TWI99485.1"/>
    </source>
</evidence>
<name>A0A562U0V5_9SPHI</name>
<dbReference type="Gene3D" id="3.40.190.290">
    <property type="match status" value="1"/>
</dbReference>
<dbReference type="EMBL" id="VLLI01000007">
    <property type="protein sequence ID" value="TWI99485.1"/>
    <property type="molecule type" value="Genomic_DNA"/>
</dbReference>
<dbReference type="FunFam" id="1.10.10.10:FF:000001">
    <property type="entry name" value="LysR family transcriptional regulator"/>
    <property type="match status" value="1"/>
</dbReference>
<dbReference type="GO" id="GO:0005829">
    <property type="term" value="C:cytosol"/>
    <property type="evidence" value="ECO:0007669"/>
    <property type="project" value="TreeGrafter"/>
</dbReference>
<dbReference type="PANTHER" id="PTHR30419">
    <property type="entry name" value="HTH-TYPE TRANSCRIPTIONAL REGULATOR YBHD"/>
    <property type="match status" value="1"/>
</dbReference>
<dbReference type="Proteomes" id="UP000317010">
    <property type="component" value="Unassembled WGS sequence"/>
</dbReference>
<proteinExistence type="inferred from homology"/>
<sequence length="317" mass="36082">MLLHKYSDIAFIGKTLFLDENNRKNRFRKMELRQLKYFLKAKELLNFTEAARALNISQSTLSQQIKQLEDELNVPLFNRIGKRITLTEAGDLFSGYALQSINKANEGLLLLQDLKNLNTGKIVIGVIYSMRILFAKTLIEFANQHPNIKIQVVFGTTKDLLEKLNLHQFDFILTFNEKANNAQLKYQTLLKSNMVLVTSKKSPLAQKINISLNEVAGLPLALPFGGYSTIHFIEESFRQKNLTPNICMEINDIPTLFELVKTGHWHTILSDTSVNDEAVVGIPIVGENMRRTIMIISLGEAYEKKAVAEFYKMLTNV</sequence>
<keyword evidence="4" id="KW-0804">Transcription</keyword>
<dbReference type="GO" id="GO:0003700">
    <property type="term" value="F:DNA-binding transcription factor activity"/>
    <property type="evidence" value="ECO:0007669"/>
    <property type="project" value="InterPro"/>
</dbReference>
<gene>
    <name evidence="6" type="ORF">JN11_02803</name>
</gene>
<evidence type="ECO:0000259" key="5">
    <source>
        <dbReference type="PROSITE" id="PS50931"/>
    </source>
</evidence>
<dbReference type="Gene3D" id="1.10.10.10">
    <property type="entry name" value="Winged helix-like DNA-binding domain superfamily/Winged helix DNA-binding domain"/>
    <property type="match status" value="1"/>
</dbReference>
<evidence type="ECO:0000313" key="7">
    <source>
        <dbReference type="Proteomes" id="UP000317010"/>
    </source>
</evidence>
<dbReference type="PROSITE" id="PS50931">
    <property type="entry name" value="HTH_LYSR"/>
    <property type="match status" value="1"/>
</dbReference>
<accession>A0A562U0V5</accession>
<keyword evidence="7" id="KW-1185">Reference proteome</keyword>
<evidence type="ECO:0000256" key="2">
    <source>
        <dbReference type="ARBA" id="ARBA00023015"/>
    </source>
</evidence>
<dbReference type="InterPro" id="IPR000847">
    <property type="entry name" value="LysR_HTH_N"/>
</dbReference>
<dbReference type="CDD" id="cd05466">
    <property type="entry name" value="PBP2_LTTR_substrate"/>
    <property type="match status" value="1"/>
</dbReference>
<dbReference type="AlphaFoldDB" id="A0A562U0V5"/>
<evidence type="ECO:0000256" key="1">
    <source>
        <dbReference type="ARBA" id="ARBA00009437"/>
    </source>
</evidence>
<dbReference type="SUPFAM" id="SSF53850">
    <property type="entry name" value="Periplasmic binding protein-like II"/>
    <property type="match status" value="1"/>
</dbReference>
<keyword evidence="3" id="KW-0238">DNA-binding</keyword>
<dbReference type="SUPFAM" id="SSF46785">
    <property type="entry name" value="Winged helix' DNA-binding domain"/>
    <property type="match status" value="1"/>
</dbReference>
<dbReference type="Pfam" id="PF00126">
    <property type="entry name" value="HTH_1"/>
    <property type="match status" value="1"/>
</dbReference>
<reference evidence="6 7" key="1">
    <citation type="submission" date="2019-07" db="EMBL/GenBank/DDBJ databases">
        <title>Genomic Encyclopedia of Archaeal and Bacterial Type Strains, Phase II (KMG-II): from individual species to whole genera.</title>
        <authorList>
            <person name="Goeker M."/>
        </authorList>
    </citation>
    <scope>NUCLEOTIDE SEQUENCE [LARGE SCALE GENOMIC DNA]</scope>
    <source>
        <strain evidence="6 7">ATCC BAA-1854</strain>
    </source>
</reference>
<evidence type="ECO:0000256" key="3">
    <source>
        <dbReference type="ARBA" id="ARBA00023125"/>
    </source>
</evidence>
<dbReference type="PRINTS" id="PR00039">
    <property type="entry name" value="HTHLYSR"/>
</dbReference>
<dbReference type="Pfam" id="PF03466">
    <property type="entry name" value="LysR_substrate"/>
    <property type="match status" value="1"/>
</dbReference>
<comment type="caution">
    <text evidence="6">The sequence shown here is derived from an EMBL/GenBank/DDBJ whole genome shotgun (WGS) entry which is preliminary data.</text>
</comment>
<dbReference type="InterPro" id="IPR036390">
    <property type="entry name" value="WH_DNA-bd_sf"/>
</dbReference>
<dbReference type="InterPro" id="IPR050950">
    <property type="entry name" value="HTH-type_LysR_regulators"/>
</dbReference>